<proteinExistence type="predicted"/>
<name>A0AAV4EYD4_9GAST</name>
<dbReference type="Proteomes" id="UP000762676">
    <property type="component" value="Unassembled WGS sequence"/>
</dbReference>
<organism evidence="2 3">
    <name type="scientific">Elysia marginata</name>
    <dbReference type="NCBI Taxonomy" id="1093978"/>
    <lineage>
        <taxon>Eukaryota</taxon>
        <taxon>Metazoa</taxon>
        <taxon>Spiralia</taxon>
        <taxon>Lophotrochozoa</taxon>
        <taxon>Mollusca</taxon>
        <taxon>Gastropoda</taxon>
        <taxon>Heterobranchia</taxon>
        <taxon>Euthyneura</taxon>
        <taxon>Panpulmonata</taxon>
        <taxon>Sacoglossa</taxon>
        <taxon>Placobranchoidea</taxon>
        <taxon>Plakobranchidae</taxon>
        <taxon>Elysia</taxon>
    </lineage>
</organism>
<feature type="chain" id="PRO_5043450222" evidence="1">
    <location>
        <begin position="20"/>
        <end position="151"/>
    </location>
</feature>
<sequence length="151" mass="16636">MSIVISITSSIVLPVLTLGITDHRLGLVCTFHTSKLVGVMVAHPGLGLSHLQPVHGGRGSRFYPPGCCNDRSQLKPEVICSLFGALWISLFGGQKLMLKLSDIAREIRWAVFIKSRIIHYLFICQYINCRIVSPGFSTSLNISAESRGRLK</sequence>
<keyword evidence="3" id="KW-1185">Reference proteome</keyword>
<dbReference type="AlphaFoldDB" id="A0AAV4EYD4"/>
<evidence type="ECO:0000313" key="2">
    <source>
        <dbReference type="EMBL" id="GFR65300.1"/>
    </source>
</evidence>
<feature type="signal peptide" evidence="1">
    <location>
        <begin position="1"/>
        <end position="19"/>
    </location>
</feature>
<comment type="caution">
    <text evidence="2">The sequence shown here is derived from an EMBL/GenBank/DDBJ whole genome shotgun (WGS) entry which is preliminary data.</text>
</comment>
<protein>
    <submittedName>
        <fullName evidence="2">Uncharacterized protein</fullName>
    </submittedName>
</protein>
<accession>A0AAV4EYD4</accession>
<keyword evidence="1" id="KW-0732">Signal</keyword>
<evidence type="ECO:0000313" key="3">
    <source>
        <dbReference type="Proteomes" id="UP000762676"/>
    </source>
</evidence>
<dbReference type="EMBL" id="BMAT01003943">
    <property type="protein sequence ID" value="GFR65300.1"/>
    <property type="molecule type" value="Genomic_DNA"/>
</dbReference>
<gene>
    <name evidence="2" type="ORF">ElyMa_001944200</name>
</gene>
<evidence type="ECO:0000256" key="1">
    <source>
        <dbReference type="SAM" id="SignalP"/>
    </source>
</evidence>
<reference evidence="2 3" key="1">
    <citation type="journal article" date="2021" name="Elife">
        <title>Chloroplast acquisition without the gene transfer in kleptoplastic sea slugs, Plakobranchus ocellatus.</title>
        <authorList>
            <person name="Maeda T."/>
            <person name="Takahashi S."/>
            <person name="Yoshida T."/>
            <person name="Shimamura S."/>
            <person name="Takaki Y."/>
            <person name="Nagai Y."/>
            <person name="Toyoda A."/>
            <person name="Suzuki Y."/>
            <person name="Arimoto A."/>
            <person name="Ishii H."/>
            <person name="Satoh N."/>
            <person name="Nishiyama T."/>
            <person name="Hasebe M."/>
            <person name="Maruyama T."/>
            <person name="Minagawa J."/>
            <person name="Obokata J."/>
            <person name="Shigenobu S."/>
        </authorList>
    </citation>
    <scope>NUCLEOTIDE SEQUENCE [LARGE SCALE GENOMIC DNA]</scope>
</reference>